<feature type="non-terminal residue" evidence="8">
    <location>
        <position position="66"/>
    </location>
</feature>
<dbReference type="PANTHER" id="PTHR43982">
    <property type="entry name" value="UBIQUITIN CARBOXYL-TERMINAL HYDROLASE"/>
    <property type="match status" value="1"/>
</dbReference>
<organism evidence="8 9">
    <name type="scientific">Cryomyces antarcticus</name>
    <dbReference type="NCBI Taxonomy" id="329879"/>
    <lineage>
        <taxon>Eukaryota</taxon>
        <taxon>Fungi</taxon>
        <taxon>Dikarya</taxon>
        <taxon>Ascomycota</taxon>
        <taxon>Pezizomycotina</taxon>
        <taxon>Dothideomycetes</taxon>
        <taxon>Dothideomycetes incertae sedis</taxon>
        <taxon>Cryomyces</taxon>
    </lineage>
</organism>
<sequence>MASIPVVVKHQGKKYDVEIDTSGSGEDFKLQLYSLTNVEPMRQKILVKGGQLKDDADMLKLAIKPG</sequence>
<evidence type="ECO:0000256" key="5">
    <source>
        <dbReference type="ARBA" id="ARBA00022801"/>
    </source>
</evidence>
<comment type="catalytic activity">
    <reaction evidence="1">
        <text>Thiol-dependent hydrolysis of ester, thioester, amide, peptide and isopeptide bonds formed by the C-terminal Gly of ubiquitin (a 76-residue protein attached to proteins as an intracellular targeting signal).</text>
        <dbReference type="EC" id="3.4.19.12"/>
    </reaction>
</comment>
<protein>
    <recommendedName>
        <fullName evidence="2">ubiquitinyl hydrolase 1</fullName>
        <ecNumber evidence="2">3.4.19.12</ecNumber>
    </recommendedName>
</protein>
<name>A0ABR0LSB5_9PEZI</name>
<dbReference type="InterPro" id="IPR000626">
    <property type="entry name" value="Ubiquitin-like_dom"/>
</dbReference>
<feature type="domain" description="Ubiquitin-like" evidence="7">
    <location>
        <begin position="4"/>
        <end position="66"/>
    </location>
</feature>
<evidence type="ECO:0000313" key="9">
    <source>
        <dbReference type="Proteomes" id="UP001357485"/>
    </source>
</evidence>
<evidence type="ECO:0000256" key="4">
    <source>
        <dbReference type="ARBA" id="ARBA00022786"/>
    </source>
</evidence>
<dbReference type="PANTHER" id="PTHR43982:SF1">
    <property type="entry name" value="UBIQUITIN CARBOXYL-TERMINAL HYDROLASE 14"/>
    <property type="match status" value="1"/>
</dbReference>
<comment type="caution">
    <text evidence="8">The sequence shown here is derived from an EMBL/GenBank/DDBJ whole genome shotgun (WGS) entry which is preliminary data.</text>
</comment>
<dbReference type="Proteomes" id="UP001357485">
    <property type="component" value="Unassembled WGS sequence"/>
</dbReference>
<evidence type="ECO:0000256" key="2">
    <source>
        <dbReference type="ARBA" id="ARBA00012759"/>
    </source>
</evidence>
<dbReference type="EMBL" id="JAVRRA010011680">
    <property type="protein sequence ID" value="KAK5239944.1"/>
    <property type="molecule type" value="Genomic_DNA"/>
</dbReference>
<evidence type="ECO:0000313" key="8">
    <source>
        <dbReference type="EMBL" id="KAK5239944.1"/>
    </source>
</evidence>
<evidence type="ECO:0000259" key="7">
    <source>
        <dbReference type="PROSITE" id="PS50053"/>
    </source>
</evidence>
<keyword evidence="6" id="KW-0788">Thiol protease</keyword>
<keyword evidence="5 8" id="KW-0378">Hydrolase</keyword>
<evidence type="ECO:0000256" key="1">
    <source>
        <dbReference type="ARBA" id="ARBA00000707"/>
    </source>
</evidence>
<reference evidence="8 9" key="1">
    <citation type="submission" date="2023-08" db="EMBL/GenBank/DDBJ databases">
        <title>Black Yeasts Isolated from many extreme environments.</title>
        <authorList>
            <person name="Coleine C."/>
            <person name="Stajich J.E."/>
            <person name="Selbmann L."/>
        </authorList>
    </citation>
    <scope>NUCLEOTIDE SEQUENCE [LARGE SCALE GENOMIC DNA]</scope>
    <source>
        <strain evidence="8 9">CCFEE 536</strain>
    </source>
</reference>
<proteinExistence type="predicted"/>
<keyword evidence="4" id="KW-0833">Ubl conjugation pathway</keyword>
<keyword evidence="3" id="KW-0645">Protease</keyword>
<gene>
    <name evidence="8" type="primary">UBP6_3</name>
    <name evidence="8" type="ORF">LTR16_011320</name>
</gene>
<dbReference type="InterPro" id="IPR044635">
    <property type="entry name" value="UBP14-like"/>
</dbReference>
<dbReference type="Gene3D" id="3.10.20.90">
    <property type="entry name" value="Phosphatidylinositol 3-kinase Catalytic Subunit, Chain A, domain 1"/>
    <property type="match status" value="1"/>
</dbReference>
<dbReference type="EC" id="3.4.19.12" evidence="2"/>
<dbReference type="SUPFAM" id="SSF54236">
    <property type="entry name" value="Ubiquitin-like"/>
    <property type="match status" value="1"/>
</dbReference>
<dbReference type="Pfam" id="PF00240">
    <property type="entry name" value="ubiquitin"/>
    <property type="match status" value="1"/>
</dbReference>
<dbReference type="InterPro" id="IPR029071">
    <property type="entry name" value="Ubiquitin-like_domsf"/>
</dbReference>
<evidence type="ECO:0000256" key="3">
    <source>
        <dbReference type="ARBA" id="ARBA00022670"/>
    </source>
</evidence>
<keyword evidence="9" id="KW-1185">Reference proteome</keyword>
<accession>A0ABR0LSB5</accession>
<evidence type="ECO:0000256" key="6">
    <source>
        <dbReference type="ARBA" id="ARBA00022807"/>
    </source>
</evidence>
<dbReference type="PROSITE" id="PS50053">
    <property type="entry name" value="UBIQUITIN_2"/>
    <property type="match status" value="1"/>
</dbReference>
<dbReference type="GO" id="GO:0004843">
    <property type="term" value="F:cysteine-type deubiquitinase activity"/>
    <property type="evidence" value="ECO:0007669"/>
    <property type="project" value="UniProtKB-EC"/>
</dbReference>